<dbReference type="GO" id="GO:0016740">
    <property type="term" value="F:transferase activity"/>
    <property type="evidence" value="ECO:0007669"/>
    <property type="project" value="UniProtKB-KW"/>
</dbReference>
<gene>
    <name evidence="2" type="ORF">DFR45_101399</name>
</gene>
<feature type="transmembrane region" description="Helical" evidence="1">
    <location>
        <begin position="327"/>
        <end position="346"/>
    </location>
</feature>
<feature type="transmembrane region" description="Helical" evidence="1">
    <location>
        <begin position="213"/>
        <end position="230"/>
    </location>
</feature>
<keyword evidence="1" id="KW-0812">Transmembrane</keyword>
<feature type="transmembrane region" description="Helical" evidence="1">
    <location>
        <begin position="288"/>
        <end position="307"/>
    </location>
</feature>
<dbReference type="Proteomes" id="UP000252174">
    <property type="component" value="Unassembled WGS sequence"/>
</dbReference>
<evidence type="ECO:0000313" key="3">
    <source>
        <dbReference type="Proteomes" id="UP000252174"/>
    </source>
</evidence>
<keyword evidence="1" id="KW-1133">Transmembrane helix</keyword>
<keyword evidence="1" id="KW-0472">Membrane</keyword>
<keyword evidence="2" id="KW-0808">Transferase</keyword>
<comment type="caution">
    <text evidence="2">The sequence shown here is derived from an EMBL/GenBank/DDBJ whole genome shotgun (WGS) entry which is preliminary data.</text>
</comment>
<dbReference type="EMBL" id="QPJU01000001">
    <property type="protein sequence ID" value="RCX11865.1"/>
    <property type="molecule type" value="Genomic_DNA"/>
</dbReference>
<accession>A0A369ARX7</accession>
<feature type="transmembrane region" description="Helical" evidence="1">
    <location>
        <begin position="408"/>
        <end position="431"/>
    </location>
</feature>
<sequence>MGRAPCLSQICASRIFFLRTQAHCRAHGTQPQPTSPPFPAAVNPPNPAIVSQDAARPLPRWALLLLCLAYVVSGFVGRSPWKSVDVMSLGYMLELARGHTDWLAPQLLGLPAAASDGLLPYWLGAWAIQATAPWLDAAVAARLPFIALLGLTLLATWWGVVYLARRPQAQPVAFAFGGEAKPDDYARAIADGALLALLACLGLAQLAHETSSYLVQLACTTLVFYGAAALPYRQWLALGSFGAGLCGLSLSGAPGISALLGLGCLILLWRAPADALPQVPMLRKRWSLTMLACTALAAALTAALGLWHWNVGDTWLGWQDWRNLLRLLLWFGWPAWPLALWTLWRWRQQLLHTPGPPHLLLPLWFVLVSLASTFTTQPADRSLLLGLPAMAALAAFALPTLKRAMAALIDWFTLLFFTALALALWVVWVAMQTGVPAKPAANVARLVPGFVPGFSWPPLLLALGASFCWCALVWWRAARHRAPIWKSLVLPAGGTVLCWLLLTTVWLPALDYARSYAPQMQRLVHALGAAPGCVQVGGVGRPQAAALLYHTQLRLVAARPTSACRWLVVDADNWPGRVPGVVPHEWQLAARIVRPTDKDDALLLLRRITETTADAP</sequence>
<dbReference type="AlphaFoldDB" id="A0A369ARX7"/>
<feature type="transmembrane region" description="Helical" evidence="1">
    <location>
        <begin position="61"/>
        <end position="81"/>
    </location>
</feature>
<feature type="transmembrane region" description="Helical" evidence="1">
    <location>
        <begin position="358"/>
        <end position="376"/>
    </location>
</feature>
<feature type="transmembrane region" description="Helical" evidence="1">
    <location>
        <begin position="258"/>
        <end position="276"/>
    </location>
</feature>
<feature type="transmembrane region" description="Helical" evidence="1">
    <location>
        <begin position="456"/>
        <end position="475"/>
    </location>
</feature>
<evidence type="ECO:0000313" key="2">
    <source>
        <dbReference type="EMBL" id="RCX11865.1"/>
    </source>
</evidence>
<name>A0A369ARX7_9BURK</name>
<feature type="transmembrane region" description="Helical" evidence="1">
    <location>
        <begin position="382"/>
        <end position="401"/>
    </location>
</feature>
<keyword evidence="3" id="KW-1185">Reference proteome</keyword>
<proteinExistence type="predicted"/>
<organism evidence="2 3">
    <name type="scientific">Extensimonas vulgaris</name>
    <dbReference type="NCBI Taxonomy" id="1031594"/>
    <lineage>
        <taxon>Bacteria</taxon>
        <taxon>Pseudomonadati</taxon>
        <taxon>Pseudomonadota</taxon>
        <taxon>Betaproteobacteria</taxon>
        <taxon>Burkholderiales</taxon>
        <taxon>Comamonadaceae</taxon>
        <taxon>Extensimonas</taxon>
    </lineage>
</organism>
<protein>
    <submittedName>
        <fullName evidence="2">4-amino-4-deoxy-L-arabinose transferase-like glycosyltransferase</fullName>
    </submittedName>
</protein>
<reference evidence="2 3" key="1">
    <citation type="submission" date="2018-07" db="EMBL/GenBank/DDBJ databases">
        <title>Genomic Encyclopedia of Type Strains, Phase IV (KMG-IV): sequencing the most valuable type-strain genomes for metagenomic binning, comparative biology and taxonomic classification.</title>
        <authorList>
            <person name="Goeker M."/>
        </authorList>
    </citation>
    <scope>NUCLEOTIDE SEQUENCE [LARGE SCALE GENOMIC DNA]</scope>
    <source>
        <strain evidence="2 3">DSM 100911</strain>
    </source>
</reference>
<feature type="transmembrane region" description="Helical" evidence="1">
    <location>
        <begin position="143"/>
        <end position="164"/>
    </location>
</feature>
<feature type="transmembrane region" description="Helical" evidence="1">
    <location>
        <begin position="487"/>
        <end position="509"/>
    </location>
</feature>
<evidence type="ECO:0000256" key="1">
    <source>
        <dbReference type="SAM" id="Phobius"/>
    </source>
</evidence>